<accession>A0ABD5PDW0</accession>
<dbReference type="InterPro" id="IPR023375">
    <property type="entry name" value="ADC_dom_sf"/>
</dbReference>
<name>A0ABD5PDW0_9EURY</name>
<dbReference type="RefSeq" id="WP_267623571.1">
    <property type="nucleotide sequence ID" value="NZ_JAODIW010000008.1"/>
</dbReference>
<organism evidence="1 2">
    <name type="scientific">Halobium salinum</name>
    <dbReference type="NCBI Taxonomy" id="1364940"/>
    <lineage>
        <taxon>Archaea</taxon>
        <taxon>Methanobacteriati</taxon>
        <taxon>Methanobacteriota</taxon>
        <taxon>Stenosarchaea group</taxon>
        <taxon>Halobacteria</taxon>
        <taxon>Halobacteriales</taxon>
        <taxon>Haloferacaceae</taxon>
        <taxon>Halobium</taxon>
    </lineage>
</organism>
<dbReference type="PANTHER" id="PTHR39186">
    <property type="entry name" value="DUF2071 FAMILY PROTEIN"/>
    <property type="match status" value="1"/>
</dbReference>
<protein>
    <submittedName>
        <fullName evidence="1">YqjF family protein</fullName>
    </submittedName>
</protein>
<evidence type="ECO:0000313" key="1">
    <source>
        <dbReference type="EMBL" id="MFC4358641.1"/>
    </source>
</evidence>
<reference evidence="1 2" key="1">
    <citation type="journal article" date="2019" name="Int. J. Syst. Evol. Microbiol.">
        <title>The Global Catalogue of Microorganisms (GCM) 10K type strain sequencing project: providing services to taxonomists for standard genome sequencing and annotation.</title>
        <authorList>
            <consortium name="The Broad Institute Genomics Platform"/>
            <consortium name="The Broad Institute Genome Sequencing Center for Infectious Disease"/>
            <person name="Wu L."/>
            <person name="Ma J."/>
        </authorList>
    </citation>
    <scope>NUCLEOTIDE SEQUENCE [LARGE SCALE GENOMIC DNA]</scope>
    <source>
        <strain evidence="1 2">CGMCC 1.12553</strain>
    </source>
</reference>
<gene>
    <name evidence="1" type="ORF">ACFO0N_11890</name>
</gene>
<dbReference type="AlphaFoldDB" id="A0ABD5PDW0"/>
<keyword evidence="2" id="KW-1185">Reference proteome</keyword>
<comment type="caution">
    <text evidence="1">The sequence shown here is derived from an EMBL/GenBank/DDBJ whole genome shotgun (WGS) entry which is preliminary data.</text>
</comment>
<dbReference type="InterPro" id="IPR018644">
    <property type="entry name" value="DUF2071"/>
</dbReference>
<dbReference type="SUPFAM" id="SSF160104">
    <property type="entry name" value="Acetoacetate decarboxylase-like"/>
    <property type="match status" value="1"/>
</dbReference>
<sequence>MRSLLTVTGRDVCFVHWPVAPDAVRSLVPDALELDTYDGSAWVSALALEVVSVGPGSVAPGPLSADPLAALGRVAGGFPQLVFRTYVRLDDEPGIYFLSVDTGSRAAATVGRRAFGLPFHGARMRRTRREDGTVTFRSCRRKRGLDPSASAATFQARYRPTGEPFEAESGSFEAFAIERFRYFLPPSTEQVLGTGRGRVTSGAGEATRVGTVERVPWTLRSVDAEVRQNTLFEAVGLPAPTTAPTVRYSPGFEMAVGSGSERDR</sequence>
<dbReference type="Gene3D" id="2.40.400.10">
    <property type="entry name" value="Acetoacetate decarboxylase-like"/>
    <property type="match status" value="1"/>
</dbReference>
<dbReference type="PANTHER" id="PTHR39186:SF1">
    <property type="entry name" value="DUF2071 DOMAIN-CONTAINING PROTEIN"/>
    <property type="match status" value="1"/>
</dbReference>
<dbReference type="EMBL" id="JBHSDS010000006">
    <property type="protein sequence ID" value="MFC4358641.1"/>
    <property type="molecule type" value="Genomic_DNA"/>
</dbReference>
<evidence type="ECO:0000313" key="2">
    <source>
        <dbReference type="Proteomes" id="UP001595921"/>
    </source>
</evidence>
<dbReference type="Pfam" id="PF09844">
    <property type="entry name" value="DUF2071"/>
    <property type="match status" value="1"/>
</dbReference>
<dbReference type="Proteomes" id="UP001595921">
    <property type="component" value="Unassembled WGS sequence"/>
</dbReference>
<proteinExistence type="predicted"/>